<dbReference type="InterPro" id="IPR001841">
    <property type="entry name" value="Znf_RING"/>
</dbReference>
<evidence type="ECO:0000313" key="6">
    <source>
        <dbReference type="EMBL" id="QHU10414.1"/>
    </source>
</evidence>
<evidence type="ECO:0000259" key="5">
    <source>
        <dbReference type="PROSITE" id="PS50089"/>
    </source>
</evidence>
<dbReference type="SUPFAM" id="SSF57850">
    <property type="entry name" value="RING/U-box"/>
    <property type="match status" value="1"/>
</dbReference>
<reference evidence="6" key="1">
    <citation type="journal article" date="2020" name="Nature">
        <title>Giant virus diversity and host interactions through global metagenomics.</title>
        <authorList>
            <person name="Schulz F."/>
            <person name="Roux S."/>
            <person name="Paez-Espino D."/>
            <person name="Jungbluth S."/>
            <person name="Walsh D.A."/>
            <person name="Denef V.J."/>
            <person name="McMahon K.D."/>
            <person name="Konstantinidis K.T."/>
            <person name="Eloe-Fadrosh E.A."/>
            <person name="Kyrpides N.C."/>
            <person name="Woyke T."/>
        </authorList>
    </citation>
    <scope>NUCLEOTIDE SEQUENCE</scope>
    <source>
        <strain evidence="6">GVMAG-S-1101164-67</strain>
    </source>
</reference>
<feature type="domain" description="RING-type" evidence="5">
    <location>
        <begin position="10"/>
        <end position="51"/>
    </location>
</feature>
<proteinExistence type="predicted"/>
<feature type="region of interest" description="Disordered" evidence="4">
    <location>
        <begin position="100"/>
        <end position="132"/>
    </location>
</feature>
<name>A0A6C0K2X1_9ZZZZ</name>
<keyword evidence="2" id="KW-0863">Zinc-finger</keyword>
<evidence type="ECO:0000256" key="4">
    <source>
        <dbReference type="SAM" id="MobiDB-lite"/>
    </source>
</evidence>
<dbReference type="GO" id="GO:0008270">
    <property type="term" value="F:zinc ion binding"/>
    <property type="evidence" value="ECO:0007669"/>
    <property type="project" value="UniProtKB-KW"/>
</dbReference>
<dbReference type="InterPro" id="IPR013083">
    <property type="entry name" value="Znf_RING/FYVE/PHD"/>
</dbReference>
<dbReference type="InterPro" id="IPR017907">
    <property type="entry name" value="Znf_RING_CS"/>
</dbReference>
<organism evidence="6">
    <name type="scientific">viral metagenome</name>
    <dbReference type="NCBI Taxonomy" id="1070528"/>
    <lineage>
        <taxon>unclassified sequences</taxon>
        <taxon>metagenomes</taxon>
        <taxon>organismal metagenomes</taxon>
    </lineage>
</organism>
<keyword evidence="1" id="KW-0479">Metal-binding</keyword>
<evidence type="ECO:0000256" key="1">
    <source>
        <dbReference type="ARBA" id="ARBA00022723"/>
    </source>
</evidence>
<dbReference type="PROSITE" id="PS00518">
    <property type="entry name" value="ZF_RING_1"/>
    <property type="match status" value="1"/>
</dbReference>
<dbReference type="PROSITE" id="PS50089">
    <property type="entry name" value="ZF_RING_2"/>
    <property type="match status" value="1"/>
</dbReference>
<dbReference type="SMART" id="SM00184">
    <property type="entry name" value="RING"/>
    <property type="match status" value="1"/>
</dbReference>
<dbReference type="Pfam" id="PF13639">
    <property type="entry name" value="zf-RING_2"/>
    <property type="match status" value="1"/>
</dbReference>
<dbReference type="InterPro" id="IPR047126">
    <property type="entry name" value="RNF141-like"/>
</dbReference>
<dbReference type="PANTHER" id="PTHR12109">
    <property type="entry name" value="RING FINGER PROTEIN 141-RELATED"/>
    <property type="match status" value="1"/>
</dbReference>
<dbReference type="Gene3D" id="3.30.40.10">
    <property type="entry name" value="Zinc/RING finger domain, C3HC4 (zinc finger)"/>
    <property type="match status" value="1"/>
</dbReference>
<keyword evidence="3" id="KW-0862">Zinc</keyword>
<evidence type="ECO:0000256" key="2">
    <source>
        <dbReference type="ARBA" id="ARBA00022771"/>
    </source>
</evidence>
<dbReference type="AlphaFoldDB" id="A0A6C0K2X1"/>
<dbReference type="EMBL" id="MN740755">
    <property type="protein sequence ID" value="QHU10414.1"/>
    <property type="molecule type" value="Genomic_DNA"/>
</dbReference>
<protein>
    <recommendedName>
        <fullName evidence="5">RING-type domain-containing protein</fullName>
    </recommendedName>
</protein>
<evidence type="ECO:0000256" key="3">
    <source>
        <dbReference type="ARBA" id="ARBA00022833"/>
    </source>
</evidence>
<sequence>MSAQREPVECCICMDAINFATNNCVTPCGHTFCFQCLAKALEQNNTCPCCRAVLMEVPEDEEASEWSEWTDEDEEEDEELYDDEALVSFRMLYQRLDGEDVEEEAVEDDEQVSNADETETVDDEEEDDDDAPLAEVEEITAKLQSRGITMLDLVAMLTVRKSANVAKHTDRFINALDSILDNAITDCDREAKEAAQIQDAHITEETK</sequence>
<accession>A0A6C0K2X1</accession>